<feature type="compositionally biased region" description="Low complexity" evidence="2">
    <location>
        <begin position="160"/>
        <end position="173"/>
    </location>
</feature>
<dbReference type="GeneID" id="25902387"/>
<feature type="coiled-coil region" evidence="1">
    <location>
        <begin position="237"/>
        <end position="278"/>
    </location>
</feature>
<organism evidence="3 4">
    <name type="scientific">Sphaeroforma arctica JP610</name>
    <dbReference type="NCBI Taxonomy" id="667725"/>
    <lineage>
        <taxon>Eukaryota</taxon>
        <taxon>Ichthyosporea</taxon>
        <taxon>Ichthyophonida</taxon>
        <taxon>Sphaeroforma</taxon>
    </lineage>
</organism>
<evidence type="ECO:0000313" key="3">
    <source>
        <dbReference type="EMBL" id="KNC85936.1"/>
    </source>
</evidence>
<accession>A0A0L0GAL5</accession>
<feature type="region of interest" description="Disordered" evidence="2">
    <location>
        <begin position="156"/>
        <end position="203"/>
    </location>
</feature>
<dbReference type="Proteomes" id="UP000054560">
    <property type="component" value="Unassembled WGS sequence"/>
</dbReference>
<reference evidence="3 4" key="1">
    <citation type="submission" date="2011-02" db="EMBL/GenBank/DDBJ databases">
        <title>The Genome Sequence of Sphaeroforma arctica JP610.</title>
        <authorList>
            <consortium name="The Broad Institute Genome Sequencing Platform"/>
            <person name="Russ C."/>
            <person name="Cuomo C."/>
            <person name="Young S.K."/>
            <person name="Zeng Q."/>
            <person name="Gargeya S."/>
            <person name="Alvarado L."/>
            <person name="Berlin A."/>
            <person name="Chapman S.B."/>
            <person name="Chen Z."/>
            <person name="Freedman E."/>
            <person name="Gellesch M."/>
            <person name="Goldberg J."/>
            <person name="Griggs A."/>
            <person name="Gujja S."/>
            <person name="Heilman E."/>
            <person name="Heiman D."/>
            <person name="Howarth C."/>
            <person name="Mehta T."/>
            <person name="Neiman D."/>
            <person name="Pearson M."/>
            <person name="Roberts A."/>
            <person name="Saif S."/>
            <person name="Shea T."/>
            <person name="Shenoy N."/>
            <person name="Sisk P."/>
            <person name="Stolte C."/>
            <person name="Sykes S."/>
            <person name="White J."/>
            <person name="Yandava C."/>
            <person name="Burger G."/>
            <person name="Gray M.W."/>
            <person name="Holland P.W.H."/>
            <person name="King N."/>
            <person name="Lang F.B.F."/>
            <person name="Roger A.J."/>
            <person name="Ruiz-Trillo I."/>
            <person name="Haas B."/>
            <person name="Nusbaum C."/>
            <person name="Birren B."/>
        </authorList>
    </citation>
    <scope>NUCLEOTIDE SEQUENCE [LARGE SCALE GENOMIC DNA]</scope>
    <source>
        <strain evidence="3 4">JP610</strain>
    </source>
</reference>
<name>A0A0L0GAL5_9EUKA</name>
<evidence type="ECO:0000256" key="1">
    <source>
        <dbReference type="SAM" id="Coils"/>
    </source>
</evidence>
<protein>
    <submittedName>
        <fullName evidence="3">Uncharacterized protein</fullName>
    </submittedName>
</protein>
<gene>
    <name evidence="3" type="ORF">SARC_01883</name>
</gene>
<evidence type="ECO:0000256" key="2">
    <source>
        <dbReference type="SAM" id="MobiDB-lite"/>
    </source>
</evidence>
<proteinExistence type="predicted"/>
<sequence>MACRIVDRVNDSTAAFVPDTTKSVISRAKEDRHSLNLLYNQLKLQIEKKEADDASQAQERRNMNSNFTEQMEELKIAHEAVKAEKEWLRSVVDMCNEKVDLLEAELENEQALGHEAVQLLEKAKAEKRTLMKEVEQLQLKLTDATRERKAAEIKVEMLESKGSSANAKKSNLSTTDGHNPDSNEKTPQLGQKRKARKTRMEKISADEDTEMRIGSPPSPTPIRLMAQYNETSSDELKSKMLNDLKAMARERDDAKEMLQNTMNELEQQKVAIDHLNKELKVVDYLYH</sequence>
<dbReference type="AlphaFoldDB" id="A0A0L0GAL5"/>
<dbReference type="EMBL" id="KQ241676">
    <property type="protein sequence ID" value="KNC85936.1"/>
    <property type="molecule type" value="Genomic_DNA"/>
</dbReference>
<evidence type="ECO:0000313" key="4">
    <source>
        <dbReference type="Proteomes" id="UP000054560"/>
    </source>
</evidence>
<keyword evidence="4" id="KW-1185">Reference proteome</keyword>
<keyword evidence="1" id="KW-0175">Coiled coil</keyword>
<dbReference type="RefSeq" id="XP_014159838.1">
    <property type="nucleotide sequence ID" value="XM_014304363.1"/>
</dbReference>